<evidence type="ECO:0000259" key="2">
    <source>
        <dbReference type="Pfam" id="PF03732"/>
    </source>
</evidence>
<feature type="domain" description="Retrotransposon gag" evidence="2">
    <location>
        <begin position="84"/>
        <end position="173"/>
    </location>
</feature>
<dbReference type="EMBL" id="JBFOLK010000012">
    <property type="protein sequence ID" value="KAL2470597.1"/>
    <property type="molecule type" value="Genomic_DNA"/>
</dbReference>
<evidence type="ECO:0000256" key="1">
    <source>
        <dbReference type="SAM" id="MobiDB-lite"/>
    </source>
</evidence>
<dbReference type="Pfam" id="PF03732">
    <property type="entry name" value="Retrotrans_gag"/>
    <property type="match status" value="1"/>
</dbReference>
<evidence type="ECO:0000313" key="4">
    <source>
        <dbReference type="Proteomes" id="UP001604336"/>
    </source>
</evidence>
<dbReference type="Proteomes" id="UP001604336">
    <property type="component" value="Unassembled WGS sequence"/>
</dbReference>
<reference evidence="4" key="1">
    <citation type="submission" date="2024-07" db="EMBL/GenBank/DDBJ databases">
        <title>Two chromosome-level genome assemblies of Korean endemic species Abeliophyllum distichum and Forsythia ovata (Oleaceae).</title>
        <authorList>
            <person name="Jang H."/>
        </authorList>
    </citation>
    <scope>NUCLEOTIDE SEQUENCE [LARGE SCALE GENOMIC DNA]</scope>
</reference>
<gene>
    <name evidence="3" type="ORF">Adt_38733</name>
</gene>
<accession>A0ABD1Q336</accession>
<keyword evidence="4" id="KW-1185">Reference proteome</keyword>
<name>A0ABD1Q336_9LAMI</name>
<sequence length="267" mass="31649">MRKKKGMKQSYTRPEEEKEMLDCCEDDDDKNLLFTNYLKAMEIPANFWMPLMDKYNGRGDPSDHINIYKTKLQGQSPAMKYRNFHTTLASDVKRWYNKLKPGSIRSWPQLKREFVNAFIGNRTMIANIAQLNDIRQKEGETVKSYFKRFSNVINKIETVTNEKALDALVTGLHMHTSFWRHVQNSQPKTYSQLVDLVQCEIWSEETIENREKVGRERENRYRRFNQPEVVPVPILKCPQWSPYRQHHHPSSVVYTGLEYITLRIVQT</sequence>
<protein>
    <submittedName>
        <fullName evidence="3">Ribonuclease H</fullName>
    </submittedName>
</protein>
<dbReference type="PANTHER" id="PTHR33223:SF10">
    <property type="entry name" value="AMINOTRANSFERASE-LIKE PLANT MOBILE DOMAIN-CONTAINING PROTEIN"/>
    <property type="match status" value="1"/>
</dbReference>
<dbReference type="AlphaFoldDB" id="A0ABD1Q336"/>
<evidence type="ECO:0000313" key="3">
    <source>
        <dbReference type="EMBL" id="KAL2470597.1"/>
    </source>
</evidence>
<comment type="caution">
    <text evidence="3">The sequence shown here is derived from an EMBL/GenBank/DDBJ whole genome shotgun (WGS) entry which is preliminary data.</text>
</comment>
<feature type="region of interest" description="Disordered" evidence="1">
    <location>
        <begin position="1"/>
        <end position="20"/>
    </location>
</feature>
<dbReference type="PANTHER" id="PTHR33223">
    <property type="entry name" value="CCHC-TYPE DOMAIN-CONTAINING PROTEIN"/>
    <property type="match status" value="1"/>
</dbReference>
<organism evidence="3 4">
    <name type="scientific">Abeliophyllum distichum</name>
    <dbReference type="NCBI Taxonomy" id="126358"/>
    <lineage>
        <taxon>Eukaryota</taxon>
        <taxon>Viridiplantae</taxon>
        <taxon>Streptophyta</taxon>
        <taxon>Embryophyta</taxon>
        <taxon>Tracheophyta</taxon>
        <taxon>Spermatophyta</taxon>
        <taxon>Magnoliopsida</taxon>
        <taxon>eudicotyledons</taxon>
        <taxon>Gunneridae</taxon>
        <taxon>Pentapetalae</taxon>
        <taxon>asterids</taxon>
        <taxon>lamiids</taxon>
        <taxon>Lamiales</taxon>
        <taxon>Oleaceae</taxon>
        <taxon>Forsythieae</taxon>
        <taxon>Abeliophyllum</taxon>
    </lineage>
</organism>
<dbReference type="InterPro" id="IPR005162">
    <property type="entry name" value="Retrotrans_gag_dom"/>
</dbReference>
<proteinExistence type="predicted"/>